<feature type="compositionally biased region" description="Low complexity" evidence="2">
    <location>
        <begin position="499"/>
        <end position="510"/>
    </location>
</feature>
<feature type="region of interest" description="Disordered" evidence="2">
    <location>
        <begin position="1225"/>
        <end position="1312"/>
    </location>
</feature>
<feature type="region of interest" description="Disordered" evidence="2">
    <location>
        <begin position="1"/>
        <end position="274"/>
    </location>
</feature>
<evidence type="ECO:0000256" key="2">
    <source>
        <dbReference type="SAM" id="MobiDB-lite"/>
    </source>
</evidence>
<gene>
    <name evidence="3" type="ORF">SK128_009903</name>
</gene>
<feature type="region of interest" description="Disordered" evidence="2">
    <location>
        <begin position="1180"/>
        <end position="1199"/>
    </location>
</feature>
<feature type="compositionally biased region" description="Polar residues" evidence="2">
    <location>
        <begin position="186"/>
        <end position="195"/>
    </location>
</feature>
<name>A0AAN9A803_HALRR</name>
<feature type="compositionally biased region" description="Low complexity" evidence="2">
    <location>
        <begin position="102"/>
        <end position="119"/>
    </location>
</feature>
<feature type="compositionally biased region" description="Basic and acidic residues" evidence="2">
    <location>
        <begin position="20"/>
        <end position="32"/>
    </location>
</feature>
<feature type="compositionally biased region" description="Polar residues" evidence="2">
    <location>
        <begin position="1301"/>
        <end position="1312"/>
    </location>
</feature>
<feature type="compositionally biased region" description="Basic and acidic residues" evidence="2">
    <location>
        <begin position="251"/>
        <end position="273"/>
    </location>
</feature>
<feature type="compositionally biased region" description="Polar residues" evidence="2">
    <location>
        <begin position="1321"/>
        <end position="1337"/>
    </location>
</feature>
<feature type="region of interest" description="Disordered" evidence="2">
    <location>
        <begin position="748"/>
        <end position="773"/>
    </location>
</feature>
<evidence type="ECO:0000313" key="3">
    <source>
        <dbReference type="EMBL" id="KAK7084276.1"/>
    </source>
</evidence>
<comment type="caution">
    <text evidence="3">The sequence shown here is derived from an EMBL/GenBank/DDBJ whole genome shotgun (WGS) entry which is preliminary data.</text>
</comment>
<feature type="compositionally biased region" description="Acidic residues" evidence="2">
    <location>
        <begin position="834"/>
        <end position="843"/>
    </location>
</feature>
<feature type="region of interest" description="Disordered" evidence="2">
    <location>
        <begin position="293"/>
        <end position="362"/>
    </location>
</feature>
<feature type="region of interest" description="Disordered" evidence="2">
    <location>
        <begin position="1321"/>
        <end position="1340"/>
    </location>
</feature>
<feature type="compositionally biased region" description="Basic and acidic residues" evidence="2">
    <location>
        <begin position="304"/>
        <end position="313"/>
    </location>
</feature>
<feature type="compositionally biased region" description="Basic residues" evidence="2">
    <location>
        <begin position="1180"/>
        <end position="1191"/>
    </location>
</feature>
<feature type="coiled-coil region" evidence="1">
    <location>
        <begin position="1415"/>
        <end position="1488"/>
    </location>
</feature>
<protein>
    <submittedName>
        <fullName evidence="3">Uncharacterized protein</fullName>
    </submittedName>
</protein>
<feature type="region of interest" description="Disordered" evidence="2">
    <location>
        <begin position="499"/>
        <end position="621"/>
    </location>
</feature>
<feature type="region of interest" description="Disordered" evidence="2">
    <location>
        <begin position="1518"/>
        <end position="1537"/>
    </location>
</feature>
<feature type="compositionally biased region" description="Basic and acidic residues" evidence="2">
    <location>
        <begin position="513"/>
        <end position="527"/>
    </location>
</feature>
<sequence>MRQKAVEAKKLEEDEDEGKEDIKENGIEKFVENTEGIETNEESKQNTSEISSHEKKAEKKDKDNSEKYIFDQKTGGVSNPLYTSTVDLVSENDDTQEGETGSSSFISSSSSSISSSTTSHTTQKNITSTSGASSTFDTSRSQVLSTPQDSEEKINPVPKPPRASVSEGSPTNSLDYDGDGEDKPNDQSVLNNSVLQEDLRGVGSPVTSESSGSRIFDKESNPSLDKSVSSFSEEDSEEGEGFYQVNGDPLDTSRDKGSQSHEVLDSETDKENFDSNYSELLSKMKLERGISIETQSGANILDARSPEGARKILGDSPLSDVSAKSPSPLNDLLKEKDPGNGVTTDKEKKYNGEGSEAHKNAGIKRVLSDETLSDSEEKFEQLYRELSEAADTKTTGITERSLLEEVSDTAVIMNGISADKLLDLDNEHPEVEKSKKDGNNENHIANDKDIEGTEDAIDYKDNHSSEDALFLNRVNSIIKKKGSPSSGITKKVQFDLDSTSTIDSDLPSPTNNQKEDEQIHIKDERKIVIGIKKSGQDGASQEPTTKGKASSSTPSTPTKKKGIFSSIFASSSSKKTPDLGTPKADGSNKKNTSHTKDEMGSSLKEDAGIKKTPPAAKVDTNLPKKLPATSQATIKRQPTVDLTAPLIIGGSVEMGGSISGKVSSRRIEVRDSHILAFMPKATSPTSRLSLVGLSVAPLIGGIHSNALSLTRTSRCMMVIKLSSREEMMYWINVLSDEVLKATPENQRNGLVLYPSPKKEEAETEEKKDSLDKKDADTIVKENIKSVANKEVKGLALPNGHSDKSDNTRIVIQKKDINISEGKNNVQLTNGENKADEEEGEDTGDGWRRKKMPVVEEFEMTPLPTSNVVRTSRTSNLKLIEEHFSEDKKVEKPTERKINKLNIEERWKEVISTKGDASMRRRSLEERRHHLPLRRISGQENLHSSSIHKSKEMAGDLLFPNSPPPRPDYHANCHPPLQRLSNRSRVISASESNLGRVIDRGPPSNINQLHKFGSEVALQKEQKKEFNNNTVTGTKGISHRISNMGIKNQMQSHKTNLQQRKVSGATSNNAPAYARNKGSVTFEPRKVEIIENERKLNEISNTAVKDAVANNIVKEAKVSLEADHWYESEKKENKSVELPQGDSTGLSGITWSVAATREKFELLCSVSGENKTGKLTTKTPISRKRSTLKKRRSLDGVSNRRPNVRRSIRRAVHMDDNTGVFPFTKINGADVGTNRNSSDTQRGKIREMSPESPVKLQPVHGLRKNFEPGSIDVTDSDVYKSSSNDSESDAYPFGDTDIDPTQEPSSPLKSPLRRTQNVLYETISPSSSPEPNLITSKLINGRPKGKIPDRGLLSRSLTTEAKLNSERDPDVVLCWRGPYIAQEAEQAVLSNISNAFLAKRRLLAKEVSVARIQERLSAIEERVWEIQAAMAELDNQSSVVSTKTTSKWRELERSLRIAEEEMAHWTTRLSQTQKEAEQSREKLASALMTGLAQYNGNHESPQQVTQKEKEKLMKQYMKEEEGVVEEDENGENMEASFA</sequence>
<feature type="region of interest" description="Disordered" evidence="2">
    <location>
        <begin position="425"/>
        <end position="451"/>
    </location>
</feature>
<evidence type="ECO:0000256" key="1">
    <source>
        <dbReference type="SAM" id="Coils"/>
    </source>
</evidence>
<feature type="compositionally biased region" description="Basic and acidic residues" evidence="2">
    <location>
        <begin position="756"/>
        <end position="773"/>
    </location>
</feature>
<feature type="compositionally biased region" description="Basic and acidic residues" evidence="2">
    <location>
        <begin position="51"/>
        <end position="70"/>
    </location>
</feature>
<feature type="region of interest" description="Disordered" evidence="2">
    <location>
        <begin position="821"/>
        <end position="846"/>
    </location>
</feature>
<feature type="compositionally biased region" description="Polar residues" evidence="2">
    <location>
        <begin position="120"/>
        <end position="148"/>
    </location>
</feature>
<evidence type="ECO:0000313" key="4">
    <source>
        <dbReference type="Proteomes" id="UP001381693"/>
    </source>
</evidence>
<feature type="compositionally biased region" description="Low complexity" evidence="2">
    <location>
        <begin position="543"/>
        <end position="574"/>
    </location>
</feature>
<dbReference type="Proteomes" id="UP001381693">
    <property type="component" value="Unassembled WGS sequence"/>
</dbReference>
<organism evidence="3 4">
    <name type="scientific">Halocaridina rubra</name>
    <name type="common">Hawaiian red shrimp</name>
    <dbReference type="NCBI Taxonomy" id="373956"/>
    <lineage>
        <taxon>Eukaryota</taxon>
        <taxon>Metazoa</taxon>
        <taxon>Ecdysozoa</taxon>
        <taxon>Arthropoda</taxon>
        <taxon>Crustacea</taxon>
        <taxon>Multicrustacea</taxon>
        <taxon>Malacostraca</taxon>
        <taxon>Eumalacostraca</taxon>
        <taxon>Eucarida</taxon>
        <taxon>Decapoda</taxon>
        <taxon>Pleocyemata</taxon>
        <taxon>Caridea</taxon>
        <taxon>Atyoidea</taxon>
        <taxon>Atyidae</taxon>
        <taxon>Halocaridina</taxon>
    </lineage>
</organism>
<accession>A0AAN9A803</accession>
<feature type="compositionally biased region" description="Basic and acidic residues" evidence="2">
    <location>
        <begin position="332"/>
        <end position="359"/>
    </location>
</feature>
<feature type="compositionally biased region" description="Polar residues" evidence="2">
    <location>
        <begin position="821"/>
        <end position="831"/>
    </location>
</feature>
<dbReference type="EMBL" id="JAXCGZ010002163">
    <property type="protein sequence ID" value="KAK7084276.1"/>
    <property type="molecule type" value="Genomic_DNA"/>
</dbReference>
<feature type="compositionally biased region" description="Basic and acidic residues" evidence="2">
    <location>
        <begin position="1"/>
        <end position="12"/>
    </location>
</feature>
<keyword evidence="1" id="KW-0175">Coiled coil</keyword>
<feature type="compositionally biased region" description="Polar residues" evidence="2">
    <location>
        <begin position="75"/>
        <end position="87"/>
    </location>
</feature>
<proteinExistence type="predicted"/>
<feature type="compositionally biased region" description="Basic and acidic residues" evidence="2">
    <location>
        <begin position="594"/>
        <end position="609"/>
    </location>
</feature>
<keyword evidence="4" id="KW-1185">Reference proteome</keyword>
<reference evidence="3 4" key="1">
    <citation type="submission" date="2023-11" db="EMBL/GenBank/DDBJ databases">
        <title>Halocaridina rubra genome assembly.</title>
        <authorList>
            <person name="Smith C."/>
        </authorList>
    </citation>
    <scope>NUCLEOTIDE SEQUENCE [LARGE SCALE GENOMIC DNA]</scope>
    <source>
        <strain evidence="3">EP-1</strain>
        <tissue evidence="3">Whole</tissue>
    </source>
</reference>
<feature type="compositionally biased region" description="Acidic residues" evidence="2">
    <location>
        <begin position="1521"/>
        <end position="1530"/>
    </location>
</feature>